<keyword evidence="2" id="KW-0285">Flavoprotein</keyword>
<sequence>MSPSTTPRVLIVGAGPSGLVCALSLLRNGVPVRLIEKSTEPRLGQRGAGIMPRSLELFNAFGFADQVVKLAIPPPPTLQYQLPKGTHPINEFEMSPNAPPTPSCPFTNIVLLGQSHLEDILRASLAELGCTVEAGTELVAFEQVEGAVNVQLARHGKDGTDVEGTKENASYDWMIGSDGARGVVRKLSGFSFLGETRTIETHVVGDIFVEGLSQKYWHMWGDASTLLVSLRPTETHGLFSFIVAGPEINHSYLSNNEAALRKCFEENTGSKTGLKFGAIPWVNHYTPNIRMVQTFQKGRVFLVGDSAHVHSFSGGQGMNTGIQDAYNLSWKLALVQRKYAHPSLLHSYSDERIPVIREMLSRTTKILKRSFTEKTPDAWGSSSSGSFSSSSSASDGAGGGMLQLGINYRWSPIVLDERKRAEDAEFADFDFDEGEDEEPIAPIDAYGGHGDAVLRAGDRAPDASDLVDLSAAAAAIPKLRGLGLRRLFGVFGPSYHTVLVFAPAHHQCPAIVRLLRRCPPDTVRAVVIVVRGQNVPPYCREGVSAVLEDKLGHAHAGYGILDGWGVVVVRPDGVVGAILAGAEGVQRYFGGIFGRRRA</sequence>
<dbReference type="PANTHER" id="PTHR43004:SF19">
    <property type="entry name" value="BINDING MONOOXYGENASE, PUTATIVE (JCVI)-RELATED"/>
    <property type="match status" value="1"/>
</dbReference>
<dbReference type="Gene3D" id="3.30.70.2450">
    <property type="match status" value="1"/>
</dbReference>
<dbReference type="Pfam" id="PF01494">
    <property type="entry name" value="FAD_binding_3"/>
    <property type="match status" value="1"/>
</dbReference>
<gene>
    <name evidence="7" type="ORF">DXG03_009368</name>
</gene>
<reference evidence="7" key="1">
    <citation type="submission" date="2020-07" db="EMBL/GenBank/DDBJ databases">
        <authorList>
            <person name="Nieuwenhuis M."/>
            <person name="Van De Peppel L.J.J."/>
        </authorList>
    </citation>
    <scope>NUCLEOTIDE SEQUENCE</scope>
    <source>
        <strain evidence="7">AP01</strain>
        <tissue evidence="7">Mycelium</tissue>
    </source>
</reference>
<feature type="domain" description="FAD-binding" evidence="6">
    <location>
        <begin position="8"/>
        <end position="362"/>
    </location>
</feature>
<evidence type="ECO:0000256" key="1">
    <source>
        <dbReference type="ARBA" id="ARBA00001974"/>
    </source>
</evidence>
<dbReference type="InterPro" id="IPR036188">
    <property type="entry name" value="FAD/NAD-bd_sf"/>
</dbReference>
<dbReference type="Gene3D" id="3.40.30.20">
    <property type="match status" value="1"/>
</dbReference>
<evidence type="ECO:0000256" key="3">
    <source>
        <dbReference type="ARBA" id="ARBA00022827"/>
    </source>
</evidence>
<dbReference type="SUPFAM" id="SSF51905">
    <property type="entry name" value="FAD/NAD(P)-binding domain"/>
    <property type="match status" value="1"/>
</dbReference>
<dbReference type="AlphaFoldDB" id="A0A9P7GCB2"/>
<accession>A0A9P7GCB2</accession>
<keyword evidence="8" id="KW-1185">Reference proteome</keyword>
<comment type="caution">
    <text evidence="7">The sequence shown here is derived from an EMBL/GenBank/DDBJ whole genome shotgun (WGS) entry which is preliminary data.</text>
</comment>
<evidence type="ECO:0000313" key="7">
    <source>
        <dbReference type="EMBL" id="KAG5647438.1"/>
    </source>
</evidence>
<dbReference type="Gene3D" id="3.50.50.60">
    <property type="entry name" value="FAD/NAD(P)-binding domain"/>
    <property type="match status" value="1"/>
</dbReference>
<dbReference type="PANTHER" id="PTHR43004">
    <property type="entry name" value="TRK SYSTEM POTASSIUM UPTAKE PROTEIN"/>
    <property type="match status" value="1"/>
</dbReference>
<proteinExistence type="predicted"/>
<dbReference type="OrthoDB" id="2690153at2759"/>
<keyword evidence="3" id="KW-0274">FAD</keyword>
<evidence type="ECO:0000313" key="8">
    <source>
        <dbReference type="Proteomes" id="UP000775547"/>
    </source>
</evidence>
<organism evidence="7 8">
    <name type="scientific">Asterophora parasitica</name>
    <dbReference type="NCBI Taxonomy" id="117018"/>
    <lineage>
        <taxon>Eukaryota</taxon>
        <taxon>Fungi</taxon>
        <taxon>Dikarya</taxon>
        <taxon>Basidiomycota</taxon>
        <taxon>Agaricomycotina</taxon>
        <taxon>Agaricomycetes</taxon>
        <taxon>Agaricomycetidae</taxon>
        <taxon>Agaricales</taxon>
        <taxon>Tricholomatineae</taxon>
        <taxon>Lyophyllaceae</taxon>
        <taxon>Asterophora</taxon>
    </lineage>
</organism>
<dbReference type="GO" id="GO:0071949">
    <property type="term" value="F:FAD binding"/>
    <property type="evidence" value="ECO:0007669"/>
    <property type="project" value="InterPro"/>
</dbReference>
<keyword evidence="4" id="KW-0560">Oxidoreductase</keyword>
<feature type="compositionally biased region" description="Low complexity" evidence="5">
    <location>
        <begin position="380"/>
        <end position="394"/>
    </location>
</feature>
<dbReference type="InterPro" id="IPR038220">
    <property type="entry name" value="PHOX_C_sf"/>
</dbReference>
<dbReference type="GO" id="GO:0016709">
    <property type="term" value="F:oxidoreductase activity, acting on paired donors, with incorporation or reduction of molecular oxygen, NAD(P)H as one donor, and incorporation of one atom of oxygen"/>
    <property type="evidence" value="ECO:0007669"/>
    <property type="project" value="UniProtKB-ARBA"/>
</dbReference>
<reference evidence="7" key="2">
    <citation type="submission" date="2021-10" db="EMBL/GenBank/DDBJ databases">
        <title>Phylogenomics reveals ancestral predisposition of the termite-cultivated fungus Termitomyces towards a domesticated lifestyle.</title>
        <authorList>
            <person name="Auxier B."/>
            <person name="Grum-Grzhimaylo A."/>
            <person name="Cardenas M.E."/>
            <person name="Lodge J.D."/>
            <person name="Laessoe T."/>
            <person name="Pedersen O."/>
            <person name="Smith M.E."/>
            <person name="Kuyper T.W."/>
            <person name="Franco-Molano E.A."/>
            <person name="Baroni T.J."/>
            <person name="Aanen D.K."/>
        </authorList>
    </citation>
    <scope>NUCLEOTIDE SEQUENCE</scope>
    <source>
        <strain evidence="7">AP01</strain>
        <tissue evidence="7">Mycelium</tissue>
    </source>
</reference>
<comment type="cofactor">
    <cofactor evidence="1">
        <name>FAD</name>
        <dbReference type="ChEBI" id="CHEBI:57692"/>
    </cofactor>
</comment>
<protein>
    <recommendedName>
        <fullName evidence="6">FAD-binding domain-containing protein</fullName>
    </recommendedName>
</protein>
<dbReference type="PRINTS" id="PR00420">
    <property type="entry name" value="RNGMNOXGNASE"/>
</dbReference>
<dbReference type="Proteomes" id="UP000775547">
    <property type="component" value="Unassembled WGS sequence"/>
</dbReference>
<dbReference type="EMBL" id="JABCKV010000009">
    <property type="protein sequence ID" value="KAG5647438.1"/>
    <property type="molecule type" value="Genomic_DNA"/>
</dbReference>
<name>A0A9P7GCB2_9AGAR</name>
<dbReference type="InterPro" id="IPR050641">
    <property type="entry name" value="RIFMO-like"/>
</dbReference>
<evidence type="ECO:0000259" key="6">
    <source>
        <dbReference type="Pfam" id="PF01494"/>
    </source>
</evidence>
<evidence type="ECO:0000256" key="2">
    <source>
        <dbReference type="ARBA" id="ARBA00022630"/>
    </source>
</evidence>
<feature type="region of interest" description="Disordered" evidence="5">
    <location>
        <begin position="375"/>
        <end position="394"/>
    </location>
</feature>
<dbReference type="InterPro" id="IPR002938">
    <property type="entry name" value="FAD-bd"/>
</dbReference>
<evidence type="ECO:0000256" key="5">
    <source>
        <dbReference type="SAM" id="MobiDB-lite"/>
    </source>
</evidence>
<evidence type="ECO:0000256" key="4">
    <source>
        <dbReference type="ARBA" id="ARBA00023002"/>
    </source>
</evidence>